<accession>A0A1W6K127</accession>
<sequence>MEEEKIARLLINLFPPQEKENLNIFVHKNEFIVINADLSNKKIRKYKGKVIKSKIVFSSERGPQLSINTRHIKNTLMPNKIGEFKEYSVWTSSNNKEPFILPLYELVKE</sequence>
<dbReference type="GO" id="GO:0006364">
    <property type="term" value="P:rRNA processing"/>
    <property type="evidence" value="ECO:0007669"/>
    <property type="project" value="InterPro"/>
</dbReference>
<feature type="domain" description="Brix" evidence="1">
    <location>
        <begin position="1"/>
        <end position="78"/>
    </location>
</feature>
<evidence type="ECO:0000313" key="3">
    <source>
        <dbReference type="Proteomes" id="UP000193404"/>
    </source>
</evidence>
<dbReference type="OrthoDB" id="383308at2157"/>
<name>A0A1W6K127_9CREN</name>
<dbReference type="GeneID" id="41591117"/>
<reference evidence="2 3" key="1">
    <citation type="submission" date="2017-03" db="EMBL/GenBank/DDBJ databases">
        <title>Sulfur activation and transportation mechanism of thermophilic Archaea Acidianus manzaensis YN-25.</title>
        <authorList>
            <person name="Ma Y."/>
            <person name="Yang Y."/>
            <person name="Xia J."/>
        </authorList>
    </citation>
    <scope>NUCLEOTIDE SEQUENCE [LARGE SCALE GENOMIC DNA]</scope>
    <source>
        <strain evidence="2 3">YN-25</strain>
    </source>
</reference>
<dbReference type="GO" id="GO:0019843">
    <property type="term" value="F:rRNA binding"/>
    <property type="evidence" value="ECO:0007669"/>
    <property type="project" value="InterPro"/>
</dbReference>
<protein>
    <recommendedName>
        <fullName evidence="1">Brix domain-containing protein</fullName>
    </recommendedName>
</protein>
<dbReference type="PROSITE" id="PS50833">
    <property type="entry name" value="BRIX"/>
    <property type="match status" value="1"/>
</dbReference>
<evidence type="ECO:0000313" key="2">
    <source>
        <dbReference type="EMBL" id="ARM76197.1"/>
    </source>
</evidence>
<dbReference type="KEGG" id="aman:B6F84_09295"/>
<keyword evidence="3" id="KW-1185">Reference proteome</keyword>
<dbReference type="EMBL" id="CP020477">
    <property type="protein sequence ID" value="ARM76197.1"/>
    <property type="molecule type" value="Genomic_DNA"/>
</dbReference>
<evidence type="ECO:0000259" key="1">
    <source>
        <dbReference type="PROSITE" id="PS50833"/>
    </source>
</evidence>
<dbReference type="AlphaFoldDB" id="A0A1W6K127"/>
<dbReference type="InterPro" id="IPR007109">
    <property type="entry name" value="Brix"/>
</dbReference>
<organism evidence="2 3">
    <name type="scientific">Acidianus manzaensis</name>
    <dbReference type="NCBI Taxonomy" id="282676"/>
    <lineage>
        <taxon>Archaea</taxon>
        <taxon>Thermoproteota</taxon>
        <taxon>Thermoprotei</taxon>
        <taxon>Sulfolobales</taxon>
        <taxon>Sulfolobaceae</taxon>
        <taxon>Acidianus</taxon>
    </lineage>
</organism>
<dbReference type="RefSeq" id="WP_148691981.1">
    <property type="nucleotide sequence ID" value="NZ_CP020477.1"/>
</dbReference>
<dbReference type="Proteomes" id="UP000193404">
    <property type="component" value="Chromosome"/>
</dbReference>
<gene>
    <name evidence="2" type="ORF">B6F84_09295</name>
</gene>
<proteinExistence type="predicted"/>